<gene>
    <name evidence="1" type="ORF">NUW58_g5073</name>
</gene>
<name>A0ACC1P6E0_9PEZI</name>
<proteinExistence type="predicted"/>
<reference evidence="1" key="1">
    <citation type="submission" date="2022-10" db="EMBL/GenBank/DDBJ databases">
        <title>Genome Sequence of Xylaria curta.</title>
        <authorList>
            <person name="Buettner E."/>
        </authorList>
    </citation>
    <scope>NUCLEOTIDE SEQUENCE</scope>
    <source>
        <strain evidence="1">Babe10</strain>
    </source>
</reference>
<evidence type="ECO:0000313" key="1">
    <source>
        <dbReference type="EMBL" id="KAJ2986340.1"/>
    </source>
</evidence>
<comment type="caution">
    <text evidence="1">The sequence shown here is derived from an EMBL/GenBank/DDBJ whole genome shotgun (WGS) entry which is preliminary data.</text>
</comment>
<sequence length="1727" mass="194642">MSNPGPPNKPCLRFKRGKCNFGVRCWFSHDLIAPAGNKHAGPLTTSDWQRPSSSGRNEDELQEWKQLLRQGRHCPNRALPDRFFRLAFELIEGDLNECQEVVKLLSQEDGLNHIRLLVEQHVPGAVDDRAKQDLWAKQMQPLFALITHQRVVDSAVLEQQVAAIYNFMQGVGSRRMKIIFDFAIDLAHSASNTSQSTTIGSPAPKLAIIETCLAVLSKMIDCNTANMIDQTFKAVTQQVSAILNSLDTTSDDYLMLQSHKWLRYINCRLEVGDELPSRVPATQSIGSRAEFTLPKNLPGRLSASGRRHDNDHDNIADISILPTHDEIISTREEYLPSNDPSSFHIQGVRGRLDREFRLLREDTVGQLRDAVRNLLEMMQSRGQGQQTRRSGRQNLFTYMYEDLEPVEASFERVNGVDLLVRFPQPKRTNRQKRREWWAQSKRLHPGALVCIINQDGSVLFCVVAGTAVVTCDQKGEGSQRTGITGETSKDSIPSLAEDDNFAYVHLNLAERRDDSLQKALRWYRHVGPRLTRCLVEFPGVLLASFQHTLEALQMMSRTPDVPFPDLIAPVAPNAGVFEVGPPQYTAKANFYFDLKCIVKDGTNLTLSPTQRLDPKTLTEHSTLDETQSSALLDSLSRSLALIQGPPGTGKSYTGEKIIKVLLANKQRGNLGPILCVCYTNHALDQLLEHLLDDGVRQIIRIGSRSKSERLEDVNIRAVARSATRTKSEKNSLWESNMTLEVHERSISTSLKQLRYCLSQSALEAYLSQHHRQHHQALFGTLVDEDGFQKVQNRSHQLVGQWLRGGQASEATPPMLQVEQLKTTDLWALKQAERYQLYNYWQSQIRDPIIQDLIHSHEGYVEASSQRNRVIREVDLQCLSAADVVGVTTTGLARNLDLLRRVRCRVLLCEEAGEVLEAHNLTALLPSIEHCILIGDHLQLRPQIQNYDLSSANPRGVQYSLDVSLFERLVKPSRDESQRLPFSTLDTQRRMHPSISELIRQTLYPSLVDGGDVVNYPEVLGMKKRLFWFHHSMPEDRAQQQDPTSNSHTNSFEIEMTVALVQHLVRQGTYGPDDIAVITPYLGQLHRLRREMQTSLQISVGDKDLEELSALDASKVGQQEEPPARASDAPVQTTLLKSIRLATVDNFQGEEAKVVVISLVRSNEEKRCGFLNTPNRINVLLSRAKHGMYLIGNSDTYEHIPMWAHVITMLRDKNNIGPTLELQCPRQPDYPIEVSTPDHFLQFSPEGGCLRQCDQRLPCPSLCGEACPDSKYCQVCGVDDIKSIMVDFIMGMQYHEINLDEDPCIFPDCGHFITKSNMDGIMDLKAHYTMSAEDDSSPVALSSSSAPFSMDEVKTCPSCRGSLRNIARYGRIIRRAILDEATKKFISWSHSEFLKLADQLIGVRVELEKTKAPVPWRQQQQQIRPPLFFNSRGRLQQLYRIRDWIGSPRYTDAISLWKRISTFINRVREEEQPLQLVANHVRHATKQRKITGAFAFDESALQVKGVLQASALSLRCEIVIFTDFMTIRQPLIALRPKINLDLKKEMEDCETLIKIAKSAQYPREQAEGHIYFAQFCAFARTLTTEPPADSTPAETSTEISGKLKERGIAHIAAARELVAQYQSIVVLQSEIEAAEKMLCDAAPYTQVSAKEMRAVYQAMAREFSGTGHWYTCANGHPFTIGECGMPMQEARCPECGASVGGTNHRTAEGVRHAEEIEALARNMNQMGI</sequence>
<evidence type="ECO:0000313" key="2">
    <source>
        <dbReference type="Proteomes" id="UP001143856"/>
    </source>
</evidence>
<accession>A0ACC1P6E0</accession>
<protein>
    <submittedName>
        <fullName evidence="1">Uncharacterized protein</fullName>
    </submittedName>
</protein>
<dbReference type="EMBL" id="JAPDGR010000960">
    <property type="protein sequence ID" value="KAJ2986340.1"/>
    <property type="molecule type" value="Genomic_DNA"/>
</dbReference>
<dbReference type="Proteomes" id="UP001143856">
    <property type="component" value="Unassembled WGS sequence"/>
</dbReference>
<organism evidence="1 2">
    <name type="scientific">Xylaria curta</name>
    <dbReference type="NCBI Taxonomy" id="42375"/>
    <lineage>
        <taxon>Eukaryota</taxon>
        <taxon>Fungi</taxon>
        <taxon>Dikarya</taxon>
        <taxon>Ascomycota</taxon>
        <taxon>Pezizomycotina</taxon>
        <taxon>Sordariomycetes</taxon>
        <taxon>Xylariomycetidae</taxon>
        <taxon>Xylariales</taxon>
        <taxon>Xylariaceae</taxon>
        <taxon>Xylaria</taxon>
    </lineage>
</organism>
<keyword evidence="2" id="KW-1185">Reference proteome</keyword>